<evidence type="ECO:0000313" key="7">
    <source>
        <dbReference type="Proteomes" id="UP000614741"/>
    </source>
</evidence>
<dbReference type="PROSITE" id="PS50893">
    <property type="entry name" value="ABC_TRANSPORTER_2"/>
    <property type="match status" value="1"/>
</dbReference>
<comment type="caution">
    <text evidence="6">The sequence shown here is derived from an EMBL/GenBank/DDBJ whole genome shotgun (WGS) entry which is preliminary data.</text>
</comment>
<organism evidence="6 7">
    <name type="scientific">Cellulomonas phragmiteti</name>
    <dbReference type="NCBI Taxonomy" id="478780"/>
    <lineage>
        <taxon>Bacteria</taxon>
        <taxon>Bacillati</taxon>
        <taxon>Actinomycetota</taxon>
        <taxon>Actinomycetes</taxon>
        <taxon>Micrococcales</taxon>
        <taxon>Cellulomonadaceae</taxon>
        <taxon>Cellulomonas</taxon>
    </lineage>
</organism>
<evidence type="ECO:0000256" key="2">
    <source>
        <dbReference type="ARBA" id="ARBA00022448"/>
    </source>
</evidence>
<dbReference type="SUPFAM" id="SSF52540">
    <property type="entry name" value="P-loop containing nucleoside triphosphate hydrolases"/>
    <property type="match status" value="1"/>
</dbReference>
<dbReference type="SMART" id="SM00382">
    <property type="entry name" value="AAA"/>
    <property type="match status" value="1"/>
</dbReference>
<dbReference type="GO" id="GO:0005524">
    <property type="term" value="F:ATP binding"/>
    <property type="evidence" value="ECO:0007669"/>
    <property type="project" value="UniProtKB-KW"/>
</dbReference>
<gene>
    <name evidence="6" type="ORF">Cph01nite_17310</name>
</gene>
<dbReference type="InterPro" id="IPR017871">
    <property type="entry name" value="ABC_transporter-like_CS"/>
</dbReference>
<evidence type="ECO:0000313" key="6">
    <source>
        <dbReference type="EMBL" id="GIG39969.1"/>
    </source>
</evidence>
<keyword evidence="3" id="KW-0547">Nucleotide-binding</keyword>
<protein>
    <submittedName>
        <fullName evidence="6">ABC transporter ATP-binding protein</fullName>
    </submittedName>
</protein>
<keyword evidence="2" id="KW-0813">Transport</keyword>
<dbReference type="InterPro" id="IPR003439">
    <property type="entry name" value="ABC_transporter-like_ATP-bd"/>
</dbReference>
<sequence>MRTSTPASLHAHALVKRYGDITAVDGLSFQVKPGIVTGFLGPNGAGKSTTLRMFLGLDKPTSGAATVDGHRLAELPQPMRVVGAMLDARAVHPRRTAAAHLAAVARAGGVPRSRVAETLELVGLADDGSRPAGDFSLGMKQRLGIATALIGDPGIVIFDEPLNGLDPEGIRWARSLMRDLAAEGRTVLFSSHLMGEMELTADHLIVIHHGRLLADQSLKAFIAAYTSEHVRARTPDRDGLRDALSRAGLTATSDAQPADVLTIPDATTDRVGHIAATSAIELSELTLVRDSLEDAFLTMTATEHEAA</sequence>
<dbReference type="PANTHER" id="PTHR43335">
    <property type="entry name" value="ABC TRANSPORTER, ATP-BINDING PROTEIN"/>
    <property type="match status" value="1"/>
</dbReference>
<proteinExistence type="inferred from homology"/>
<dbReference type="Gene3D" id="3.40.50.300">
    <property type="entry name" value="P-loop containing nucleotide triphosphate hydrolases"/>
    <property type="match status" value="1"/>
</dbReference>
<evidence type="ECO:0000259" key="5">
    <source>
        <dbReference type="PROSITE" id="PS50893"/>
    </source>
</evidence>
<evidence type="ECO:0000256" key="1">
    <source>
        <dbReference type="ARBA" id="ARBA00005417"/>
    </source>
</evidence>
<feature type="domain" description="ABC transporter" evidence="5">
    <location>
        <begin position="9"/>
        <end position="234"/>
    </location>
</feature>
<dbReference type="EMBL" id="BONP01000008">
    <property type="protein sequence ID" value="GIG39969.1"/>
    <property type="molecule type" value="Genomic_DNA"/>
</dbReference>
<dbReference type="InterPro" id="IPR003593">
    <property type="entry name" value="AAA+_ATPase"/>
</dbReference>
<accession>A0ABQ4DKU6</accession>
<dbReference type="Pfam" id="PF00005">
    <property type="entry name" value="ABC_tran"/>
    <property type="match status" value="1"/>
</dbReference>
<dbReference type="PROSITE" id="PS00211">
    <property type="entry name" value="ABC_TRANSPORTER_1"/>
    <property type="match status" value="1"/>
</dbReference>
<evidence type="ECO:0000256" key="4">
    <source>
        <dbReference type="ARBA" id="ARBA00022840"/>
    </source>
</evidence>
<comment type="similarity">
    <text evidence="1">Belongs to the ABC transporter superfamily.</text>
</comment>
<reference evidence="6 7" key="1">
    <citation type="submission" date="2021-01" db="EMBL/GenBank/DDBJ databases">
        <title>Whole genome shotgun sequence of Cellulomonas phragmiteti NBRC 110785.</title>
        <authorList>
            <person name="Komaki H."/>
            <person name="Tamura T."/>
        </authorList>
    </citation>
    <scope>NUCLEOTIDE SEQUENCE [LARGE SCALE GENOMIC DNA]</scope>
    <source>
        <strain evidence="6 7">NBRC 110785</strain>
    </source>
</reference>
<dbReference type="PANTHER" id="PTHR43335:SF4">
    <property type="entry name" value="ABC TRANSPORTER, ATP-BINDING PROTEIN"/>
    <property type="match status" value="1"/>
</dbReference>
<name>A0ABQ4DKU6_9CELL</name>
<dbReference type="RefSeq" id="WP_203673292.1">
    <property type="nucleotide sequence ID" value="NZ_BONP01000008.1"/>
</dbReference>
<keyword evidence="4 6" id="KW-0067">ATP-binding</keyword>
<keyword evidence="7" id="KW-1185">Reference proteome</keyword>
<dbReference type="Proteomes" id="UP000614741">
    <property type="component" value="Unassembled WGS sequence"/>
</dbReference>
<evidence type="ECO:0000256" key="3">
    <source>
        <dbReference type="ARBA" id="ARBA00022741"/>
    </source>
</evidence>
<dbReference type="InterPro" id="IPR027417">
    <property type="entry name" value="P-loop_NTPase"/>
</dbReference>